<dbReference type="EMBL" id="JBHSAW010000004">
    <property type="protein sequence ID" value="MFC4095593.1"/>
    <property type="molecule type" value="Genomic_DNA"/>
</dbReference>
<keyword evidence="3" id="KW-0804">Transcription</keyword>
<evidence type="ECO:0000313" key="6">
    <source>
        <dbReference type="Proteomes" id="UP001595814"/>
    </source>
</evidence>
<reference evidence="6" key="1">
    <citation type="journal article" date="2019" name="Int. J. Syst. Evol. Microbiol.">
        <title>The Global Catalogue of Microorganisms (GCM) 10K type strain sequencing project: providing services to taxonomists for standard genome sequencing and annotation.</title>
        <authorList>
            <consortium name="The Broad Institute Genomics Platform"/>
            <consortium name="The Broad Institute Genome Sequencing Center for Infectious Disease"/>
            <person name="Wu L."/>
            <person name="Ma J."/>
        </authorList>
    </citation>
    <scope>NUCLEOTIDE SEQUENCE [LARGE SCALE GENOMIC DNA]</scope>
    <source>
        <strain evidence="6">CECT 7477</strain>
    </source>
</reference>
<dbReference type="PRINTS" id="PR00032">
    <property type="entry name" value="HTHARAC"/>
</dbReference>
<evidence type="ECO:0000313" key="5">
    <source>
        <dbReference type="EMBL" id="MFC4095593.1"/>
    </source>
</evidence>
<keyword evidence="1" id="KW-0805">Transcription regulation</keyword>
<evidence type="ECO:0000256" key="2">
    <source>
        <dbReference type="ARBA" id="ARBA00023125"/>
    </source>
</evidence>
<dbReference type="PANTHER" id="PTHR43280:SF27">
    <property type="entry name" value="TRANSCRIPTIONAL REGULATOR MTLR"/>
    <property type="match status" value="1"/>
</dbReference>
<dbReference type="Gene3D" id="1.10.10.60">
    <property type="entry name" value="Homeodomain-like"/>
    <property type="match status" value="2"/>
</dbReference>
<feature type="domain" description="HTH araC/xylS-type" evidence="4">
    <location>
        <begin position="181"/>
        <end position="278"/>
    </location>
</feature>
<dbReference type="Proteomes" id="UP001595814">
    <property type="component" value="Unassembled WGS sequence"/>
</dbReference>
<dbReference type="Pfam" id="PF12833">
    <property type="entry name" value="HTH_18"/>
    <property type="match status" value="1"/>
</dbReference>
<dbReference type="InterPro" id="IPR020449">
    <property type="entry name" value="Tscrpt_reg_AraC-type_HTH"/>
</dbReference>
<dbReference type="PROSITE" id="PS01124">
    <property type="entry name" value="HTH_ARAC_FAMILY_2"/>
    <property type="match status" value="1"/>
</dbReference>
<gene>
    <name evidence="5" type="ORF">ACFOUT_06885</name>
</gene>
<dbReference type="SMART" id="SM00342">
    <property type="entry name" value="HTH_ARAC"/>
    <property type="match status" value="1"/>
</dbReference>
<dbReference type="SUPFAM" id="SSF46689">
    <property type="entry name" value="Homeodomain-like"/>
    <property type="match status" value="2"/>
</dbReference>
<organism evidence="5 6">
    <name type="scientific">Euzebyella saccharophila</name>
    <dbReference type="NCBI Taxonomy" id="679664"/>
    <lineage>
        <taxon>Bacteria</taxon>
        <taxon>Pseudomonadati</taxon>
        <taxon>Bacteroidota</taxon>
        <taxon>Flavobacteriia</taxon>
        <taxon>Flavobacteriales</taxon>
        <taxon>Flavobacteriaceae</taxon>
        <taxon>Euzebyella</taxon>
    </lineage>
</organism>
<keyword evidence="2" id="KW-0238">DNA-binding</keyword>
<dbReference type="RefSeq" id="WP_192460740.1">
    <property type="nucleotide sequence ID" value="NZ_JACYFJ010000001.1"/>
</dbReference>
<dbReference type="InterPro" id="IPR018062">
    <property type="entry name" value="HTH_AraC-typ_CS"/>
</dbReference>
<name>A0ABV8JL93_9FLAO</name>
<dbReference type="PANTHER" id="PTHR43280">
    <property type="entry name" value="ARAC-FAMILY TRANSCRIPTIONAL REGULATOR"/>
    <property type="match status" value="1"/>
</dbReference>
<keyword evidence="6" id="KW-1185">Reference proteome</keyword>
<proteinExistence type="predicted"/>
<sequence>MKIQLETITPASDSPFRLLHDPKLNHLFYWHFHPEYELVYIEGASATRHVGDHISTFEGSDLVLIGSNIPHLNFDYGVTSTYRKEVLHIKPSFKEDFISPLPELKNISRLMDLARYGIAFSGETTKQIGALMKELHQLAPFEFFMRVMQILKLLSNSKEFELLHKRPFEHSYSSKEQSRIREIYALIDERYQGKIPVEEVASMCNLSKPAFCRYFKKATNTTFIGFLNQYRISQAKRLLLTEKNISETCFECGFESLSYFNRTFKKITGENPSDFKKRMKTKTAPYSFEQGRSLTK</sequence>
<accession>A0ABV8JL93</accession>
<protein>
    <submittedName>
        <fullName evidence="5">Helix-turn-helix domain-containing protein</fullName>
    </submittedName>
</protein>
<dbReference type="InterPro" id="IPR018060">
    <property type="entry name" value="HTH_AraC"/>
</dbReference>
<evidence type="ECO:0000256" key="1">
    <source>
        <dbReference type="ARBA" id="ARBA00023015"/>
    </source>
</evidence>
<evidence type="ECO:0000259" key="4">
    <source>
        <dbReference type="PROSITE" id="PS01124"/>
    </source>
</evidence>
<comment type="caution">
    <text evidence="5">The sequence shown here is derived from an EMBL/GenBank/DDBJ whole genome shotgun (WGS) entry which is preliminary data.</text>
</comment>
<evidence type="ECO:0000256" key="3">
    <source>
        <dbReference type="ARBA" id="ARBA00023163"/>
    </source>
</evidence>
<dbReference type="InterPro" id="IPR009057">
    <property type="entry name" value="Homeodomain-like_sf"/>
</dbReference>
<dbReference type="PROSITE" id="PS00041">
    <property type="entry name" value="HTH_ARAC_FAMILY_1"/>
    <property type="match status" value="1"/>
</dbReference>